<feature type="region of interest" description="Disordered" evidence="6">
    <location>
        <begin position="20"/>
        <end position="88"/>
    </location>
</feature>
<dbReference type="Pfam" id="PF12115">
    <property type="entry name" value="Salp15"/>
    <property type="match status" value="1"/>
</dbReference>
<dbReference type="GO" id="GO:0005576">
    <property type="term" value="C:extracellular region"/>
    <property type="evidence" value="ECO:0007669"/>
    <property type="project" value="UniProtKB-SubCell"/>
</dbReference>
<dbReference type="AlphaFoldDB" id="A0A0K8RAQ4"/>
<name>A0A0K8RAQ4_IXORI</name>
<feature type="signal peptide" evidence="7">
    <location>
        <begin position="1"/>
        <end position="23"/>
    </location>
</feature>
<accession>A0A0K8RAQ4</accession>
<evidence type="ECO:0000256" key="7">
    <source>
        <dbReference type="SAM" id="SignalP"/>
    </source>
</evidence>
<keyword evidence="4" id="KW-0325">Glycoprotein</keyword>
<comment type="subcellular location">
    <subcellularLocation>
        <location evidence="1">Secreted</location>
    </subcellularLocation>
</comment>
<evidence type="ECO:0000256" key="4">
    <source>
        <dbReference type="ARBA" id="ARBA00023180"/>
    </source>
</evidence>
<evidence type="ECO:0000256" key="6">
    <source>
        <dbReference type="SAM" id="MobiDB-lite"/>
    </source>
</evidence>
<feature type="compositionally biased region" description="Pro residues" evidence="6">
    <location>
        <begin position="161"/>
        <end position="171"/>
    </location>
</feature>
<proteinExistence type="evidence at transcript level"/>
<sequence length="171" mass="17799">MFKLSSFLVVFVLAGLCFGPSSENDSSSGNEASPGGGGTGEAPGAGAPSGNGDPSVADSADGGSQEDKKQNGASNGKENHTLGYSLPDFIGDSNKRREYVIALQSACSTQNQMYKINEKVINFANCTYTCIKRSQPHVNEEKRIPSGMTCGDGNRKCPEDGPCPSPPLPSC</sequence>
<reference evidence="8" key="1">
    <citation type="submission" date="2012-12" db="EMBL/GenBank/DDBJ databases">
        <title>Identification and characterization of a phenylalanine ammonia-lyase gene family in Isatis indigotica Fort.</title>
        <authorList>
            <person name="Liu Q."/>
            <person name="Chen J."/>
            <person name="Zhou X."/>
            <person name="Di P."/>
            <person name="Xiao Y."/>
            <person name="Xuan H."/>
            <person name="Zhang L."/>
            <person name="Chen W."/>
        </authorList>
    </citation>
    <scope>NUCLEOTIDE SEQUENCE</scope>
    <source>
        <tissue evidence="8">Salivary gland</tissue>
    </source>
</reference>
<feature type="region of interest" description="Disordered" evidence="6">
    <location>
        <begin position="145"/>
        <end position="171"/>
    </location>
</feature>
<keyword evidence="3 7" id="KW-0732">Signal</keyword>
<organism evidence="8">
    <name type="scientific">Ixodes ricinus</name>
    <name type="common">Common tick</name>
    <name type="synonym">Acarus ricinus</name>
    <dbReference type="NCBI Taxonomy" id="34613"/>
    <lineage>
        <taxon>Eukaryota</taxon>
        <taxon>Metazoa</taxon>
        <taxon>Ecdysozoa</taxon>
        <taxon>Arthropoda</taxon>
        <taxon>Chelicerata</taxon>
        <taxon>Arachnida</taxon>
        <taxon>Acari</taxon>
        <taxon>Parasitiformes</taxon>
        <taxon>Ixodida</taxon>
        <taxon>Ixodoidea</taxon>
        <taxon>Ixodidae</taxon>
        <taxon>Ixodinae</taxon>
        <taxon>Ixodes</taxon>
    </lineage>
</organism>
<protein>
    <submittedName>
        <fullName evidence="8">Putative ixodes 8-cys protein</fullName>
    </submittedName>
</protein>
<feature type="compositionally biased region" description="Gly residues" evidence="6">
    <location>
        <begin position="34"/>
        <end position="49"/>
    </location>
</feature>
<dbReference type="InterPro" id="IPR021971">
    <property type="entry name" value="Salp15"/>
</dbReference>
<evidence type="ECO:0000256" key="1">
    <source>
        <dbReference type="ARBA" id="ARBA00004613"/>
    </source>
</evidence>
<evidence type="ECO:0000256" key="2">
    <source>
        <dbReference type="ARBA" id="ARBA00022525"/>
    </source>
</evidence>
<feature type="chain" id="PRO_5005516583" evidence="7">
    <location>
        <begin position="24"/>
        <end position="171"/>
    </location>
</feature>
<evidence type="ECO:0000313" key="8">
    <source>
        <dbReference type="EMBL" id="JAA67569.1"/>
    </source>
</evidence>
<comment type="similarity">
    <text evidence="5">Belongs to the salp15 family.</text>
</comment>
<keyword evidence="2" id="KW-0964">Secreted</keyword>
<dbReference type="EMBL" id="GADI01006239">
    <property type="protein sequence ID" value="JAA67569.1"/>
    <property type="molecule type" value="mRNA"/>
</dbReference>
<evidence type="ECO:0000256" key="3">
    <source>
        <dbReference type="ARBA" id="ARBA00022729"/>
    </source>
</evidence>
<evidence type="ECO:0000256" key="5">
    <source>
        <dbReference type="ARBA" id="ARBA00034321"/>
    </source>
</evidence>